<accession>A0AB74URG5</accession>
<feature type="transmembrane region" description="Helical" evidence="1">
    <location>
        <begin position="6"/>
        <end position="26"/>
    </location>
</feature>
<dbReference type="InterPro" id="IPR008756">
    <property type="entry name" value="Peptidase_M56"/>
</dbReference>
<keyword evidence="1" id="KW-0812">Transmembrane</keyword>
<evidence type="ECO:0000256" key="1">
    <source>
        <dbReference type="SAM" id="Phobius"/>
    </source>
</evidence>
<keyword evidence="1" id="KW-1133">Transmembrane helix</keyword>
<evidence type="ECO:0000259" key="2">
    <source>
        <dbReference type="Pfam" id="PF05569"/>
    </source>
</evidence>
<gene>
    <name evidence="3" type="ORF">ACFYG5_11375</name>
</gene>
<name>A0AB74URG5_9GAMM</name>
<dbReference type="RefSeq" id="WP_395121351.1">
    <property type="nucleotide sequence ID" value="NZ_CP170721.1"/>
</dbReference>
<dbReference type="CDD" id="cd07341">
    <property type="entry name" value="M56_BlaR1_MecR1_like"/>
    <property type="match status" value="1"/>
</dbReference>
<proteinExistence type="predicted"/>
<dbReference type="AlphaFoldDB" id="A0AB74URG5"/>
<evidence type="ECO:0000313" key="3">
    <source>
        <dbReference type="EMBL" id="XIA17168.1"/>
    </source>
</evidence>
<feature type="transmembrane region" description="Helical" evidence="1">
    <location>
        <begin position="38"/>
        <end position="58"/>
    </location>
</feature>
<protein>
    <submittedName>
        <fullName evidence="3">M56 family metallopeptidase</fullName>
    </submittedName>
</protein>
<organism evidence="3">
    <name type="scientific">Rhodanobacter sp. FW102-FHT14D07</name>
    <dbReference type="NCBI Taxonomy" id="3351462"/>
    <lineage>
        <taxon>Bacteria</taxon>
        <taxon>Pseudomonadati</taxon>
        <taxon>Pseudomonadota</taxon>
        <taxon>Gammaproteobacteria</taxon>
        <taxon>Lysobacterales</taxon>
        <taxon>Rhodanobacteraceae</taxon>
        <taxon>Rhodanobacter</taxon>
    </lineage>
</organism>
<dbReference type="InterPro" id="IPR052173">
    <property type="entry name" value="Beta-lactam_resp_regulator"/>
</dbReference>
<keyword evidence="1" id="KW-0472">Membrane</keyword>
<sequence>MAVWASHGWLALLAFTVAVMIVAALRRPCRRLFGTERAFQLWLLPPLAVLASQLPHAAGAERTTLPALVYAITSAGAALPVPDANGAEFDWRGGLALVWFAGAALMVLLGLLAQWRYRQRLSGAKQLLVPSSRWPVLLAASASVGPAVVGAWRCRIVLPADFERRYDRVEQALILAHEMAHARRRDGCWCLLAQCLAAAFWFHPFSWWALAAFRQDQELACDASVLRQHGMQRRAYAQAMLKTPSAILALPVGCSWSPRHPLTERIAMLKLPRPDPRRRMSGLATMLLLALAVSGLAFAASQPGPPASSSDSAGLAHRYTLKLALGVDGQPARLHATSCLKPGEYYTDTQTAIGTLPPWHGRYTVVPGEHGMLEVQAHLSGGSLPAPVDPRVRTHPGQTATIQVGQQVAGKDGRTVEDHTIKIELTPSVGC</sequence>
<dbReference type="EMBL" id="CP170721">
    <property type="protein sequence ID" value="XIA17168.1"/>
    <property type="molecule type" value="Genomic_DNA"/>
</dbReference>
<dbReference type="PANTHER" id="PTHR34978">
    <property type="entry name" value="POSSIBLE SENSOR-TRANSDUCER PROTEIN BLAR"/>
    <property type="match status" value="1"/>
</dbReference>
<feature type="domain" description="Peptidase M56" evidence="2">
    <location>
        <begin position="11"/>
        <end position="269"/>
    </location>
</feature>
<dbReference type="Pfam" id="PF05569">
    <property type="entry name" value="Peptidase_M56"/>
    <property type="match status" value="1"/>
</dbReference>
<feature type="transmembrane region" description="Helical" evidence="1">
    <location>
        <begin position="94"/>
        <end position="115"/>
    </location>
</feature>
<dbReference type="PANTHER" id="PTHR34978:SF3">
    <property type="entry name" value="SLR0241 PROTEIN"/>
    <property type="match status" value="1"/>
</dbReference>
<reference evidence="3" key="1">
    <citation type="submission" date="2024-10" db="EMBL/GenBank/DDBJ databases">
        <authorList>
            <person name="Lesea H.P."/>
            <person name="Kuehl J.V."/>
            <person name="Chandonia J.-M."/>
        </authorList>
    </citation>
    <scope>NUCLEOTIDE SEQUENCE</scope>
    <source>
        <strain evidence="3">FW102-FHT14D07</strain>
    </source>
</reference>